<organism evidence="2 3">
    <name type="scientific">Dimargaris verticillata</name>
    <dbReference type="NCBI Taxonomy" id="2761393"/>
    <lineage>
        <taxon>Eukaryota</taxon>
        <taxon>Fungi</taxon>
        <taxon>Fungi incertae sedis</taxon>
        <taxon>Zoopagomycota</taxon>
        <taxon>Kickxellomycotina</taxon>
        <taxon>Dimargaritomycetes</taxon>
        <taxon>Dimargaritales</taxon>
        <taxon>Dimargaritaceae</taxon>
        <taxon>Dimargaris</taxon>
    </lineage>
</organism>
<dbReference type="Pfam" id="PF00615">
    <property type="entry name" value="RGS"/>
    <property type="match status" value="1"/>
</dbReference>
<reference evidence="2" key="1">
    <citation type="submission" date="2022-07" db="EMBL/GenBank/DDBJ databases">
        <title>Phylogenomic reconstructions and comparative analyses of Kickxellomycotina fungi.</title>
        <authorList>
            <person name="Reynolds N.K."/>
            <person name="Stajich J.E."/>
            <person name="Barry K."/>
            <person name="Grigoriev I.V."/>
            <person name="Crous P."/>
            <person name="Smith M.E."/>
        </authorList>
    </citation>
    <scope>NUCLEOTIDE SEQUENCE</scope>
    <source>
        <strain evidence="2">RSA 567</strain>
    </source>
</reference>
<dbReference type="SMART" id="SM00315">
    <property type="entry name" value="RGS"/>
    <property type="match status" value="1"/>
</dbReference>
<comment type="caution">
    <text evidence="2">The sequence shown here is derived from an EMBL/GenBank/DDBJ whole genome shotgun (WGS) entry which is preliminary data.</text>
</comment>
<dbReference type="SUPFAM" id="SSF48097">
    <property type="entry name" value="Regulator of G-protein signaling, RGS"/>
    <property type="match status" value="1"/>
</dbReference>
<evidence type="ECO:0000313" key="3">
    <source>
        <dbReference type="Proteomes" id="UP001151582"/>
    </source>
</evidence>
<dbReference type="EMBL" id="JANBQB010000966">
    <property type="protein sequence ID" value="KAJ1972782.1"/>
    <property type="molecule type" value="Genomic_DNA"/>
</dbReference>
<dbReference type="InterPro" id="IPR036305">
    <property type="entry name" value="RGS_sf"/>
</dbReference>
<dbReference type="InterPro" id="IPR044926">
    <property type="entry name" value="RGS_subdomain_2"/>
</dbReference>
<protein>
    <recommendedName>
        <fullName evidence="1">RGS domain-containing protein</fullName>
    </recommendedName>
</protein>
<dbReference type="Proteomes" id="UP001151582">
    <property type="component" value="Unassembled WGS sequence"/>
</dbReference>
<accession>A0A9W8B2J5</accession>
<evidence type="ECO:0000259" key="1">
    <source>
        <dbReference type="PROSITE" id="PS50132"/>
    </source>
</evidence>
<dbReference type="OrthoDB" id="196547at2759"/>
<feature type="domain" description="RGS" evidence="1">
    <location>
        <begin position="32"/>
        <end position="232"/>
    </location>
</feature>
<proteinExistence type="predicted"/>
<dbReference type="AlphaFoldDB" id="A0A9W8B2J5"/>
<dbReference type="PANTHER" id="PTHR10845">
    <property type="entry name" value="REGULATOR OF G PROTEIN SIGNALING"/>
    <property type="match status" value="1"/>
</dbReference>
<gene>
    <name evidence="2" type="ORF">H4R34_005292</name>
</gene>
<sequence length="239" mass="27607">MVIQVSGVCLPWYRAEKEHRSQSQLLAHTQDLFYSVINDPDMVSMFCKFCENNFCTELPFFLTDYQRLKAKSVEFMHSDKPLKHYTAGRLDDDSSQDTLAAATPTSPFGKWFVTKNTNEKEVEQFAMGDMDKPHIPGDYHRVSSLPHTIALDLGKLAEKSVPADLAIEYYVFYERYFSDGSAWEVNINGRTLAQLRSLVEKEQFRWTMFDAAKDEVSQLLMEDVFTKFLKANRDLIRSP</sequence>
<name>A0A9W8B2J5_9FUNG</name>
<dbReference type="InterPro" id="IPR016137">
    <property type="entry name" value="RGS"/>
</dbReference>
<dbReference type="PANTHER" id="PTHR10845:SF192">
    <property type="entry name" value="DOUBLE HIT, ISOFORM B"/>
    <property type="match status" value="1"/>
</dbReference>
<keyword evidence="3" id="KW-1185">Reference proteome</keyword>
<dbReference type="PROSITE" id="PS50132">
    <property type="entry name" value="RGS"/>
    <property type="match status" value="1"/>
</dbReference>
<dbReference type="Gene3D" id="1.10.167.10">
    <property type="entry name" value="Regulator of G-protein Signalling 4, domain 2"/>
    <property type="match status" value="1"/>
</dbReference>
<evidence type="ECO:0000313" key="2">
    <source>
        <dbReference type="EMBL" id="KAJ1972782.1"/>
    </source>
</evidence>